<dbReference type="RefSeq" id="WP_218094455.1">
    <property type="nucleotide sequence ID" value="NZ_CAJVAS010000028.1"/>
</dbReference>
<protein>
    <submittedName>
        <fullName evidence="1">Uncharacterized protein</fullName>
    </submittedName>
</protein>
<dbReference type="EMBL" id="CAJVAS010000028">
    <property type="protein sequence ID" value="CAG7644592.1"/>
    <property type="molecule type" value="Genomic_DNA"/>
</dbReference>
<accession>A0A916NYF5</accession>
<reference evidence="1" key="1">
    <citation type="submission" date="2021-06" db="EMBL/GenBank/DDBJ databases">
        <authorList>
            <person name="Criscuolo A."/>
        </authorList>
    </citation>
    <scope>NUCLEOTIDE SEQUENCE</scope>
    <source>
        <strain evidence="1">CIP111600</strain>
    </source>
</reference>
<dbReference type="Proteomes" id="UP000693672">
    <property type="component" value="Unassembled WGS sequence"/>
</dbReference>
<organism evidence="1 2">
    <name type="scientific">Paenibacillus solanacearum</name>
    <dbReference type="NCBI Taxonomy" id="2048548"/>
    <lineage>
        <taxon>Bacteria</taxon>
        <taxon>Bacillati</taxon>
        <taxon>Bacillota</taxon>
        <taxon>Bacilli</taxon>
        <taxon>Bacillales</taxon>
        <taxon>Paenibacillaceae</taxon>
        <taxon>Paenibacillus</taxon>
    </lineage>
</organism>
<dbReference type="AlphaFoldDB" id="A0A916NYF5"/>
<name>A0A916NYF5_9BACL</name>
<proteinExistence type="predicted"/>
<comment type="caution">
    <text evidence="1">The sequence shown here is derived from an EMBL/GenBank/DDBJ whole genome shotgun (WGS) entry which is preliminary data.</text>
</comment>
<evidence type="ECO:0000313" key="1">
    <source>
        <dbReference type="EMBL" id="CAG7644592.1"/>
    </source>
</evidence>
<sequence length="296" mass="33917">MKSVHEDFMKLIETILGIKDAGDRVDNIREPLMNVVGKLNNLLKLSGKPSEFVAETEGQLIGPLPFHSTAQPFRFVFFGLNPKYAGDVTVREKRAAKNEWTSYTHFYNNNSKPEQIAPFHRNITMLIHSILSKKFIGWGDFKKGLNKEDTIRHYVDFIGKYPFAVGEFIPFYSDNTDAVNYERLQEIYNEMPELKAYHTLLIESLSAHMADDCCVVTNGKGITDMFLNAEEKNLIKLGGDKKLGYTLHNWRGRPLIALHQFLRVQGGLLNRYEDIARMVDNVRDTFKDNGISLPRL</sequence>
<gene>
    <name evidence="1" type="ORF">PAESOLCIP111_04737</name>
</gene>
<keyword evidence="2" id="KW-1185">Reference proteome</keyword>
<evidence type="ECO:0000313" key="2">
    <source>
        <dbReference type="Proteomes" id="UP000693672"/>
    </source>
</evidence>